<evidence type="ECO:0000256" key="14">
    <source>
        <dbReference type="SAM" id="Phobius"/>
    </source>
</evidence>
<keyword evidence="9" id="KW-0862">Zinc</keyword>
<keyword evidence="18" id="KW-1185">Reference proteome</keyword>
<dbReference type="SUPFAM" id="SSF57889">
    <property type="entry name" value="Cysteine-rich domain"/>
    <property type="match status" value="2"/>
</dbReference>
<dbReference type="PROSITE" id="PS50081">
    <property type="entry name" value="ZF_DAG_PE_2"/>
    <property type="match status" value="2"/>
</dbReference>
<keyword evidence="4" id="KW-0479">Metal-binding</keyword>
<dbReference type="SMART" id="SM00109">
    <property type="entry name" value="C1"/>
    <property type="match status" value="2"/>
</dbReference>
<dbReference type="Gene3D" id="3.30.60.20">
    <property type="match status" value="2"/>
</dbReference>
<dbReference type="Pfam" id="PF00781">
    <property type="entry name" value="DAGK_cat"/>
    <property type="match status" value="1"/>
</dbReference>
<evidence type="ECO:0000256" key="3">
    <source>
        <dbReference type="ARBA" id="ARBA00022679"/>
    </source>
</evidence>
<gene>
    <name evidence="17" type="ORF">Vbra_18377</name>
</gene>
<dbReference type="InterPro" id="IPR001206">
    <property type="entry name" value="Diacylglycerol_kinase_cat_dom"/>
</dbReference>
<dbReference type="GO" id="GO:0004143">
    <property type="term" value="F:ATP-dependent diacylglycerol kinase activity"/>
    <property type="evidence" value="ECO:0007669"/>
    <property type="project" value="UniProtKB-EC"/>
</dbReference>
<evidence type="ECO:0000256" key="4">
    <source>
        <dbReference type="ARBA" id="ARBA00022723"/>
    </source>
</evidence>
<keyword evidence="5" id="KW-0677">Repeat</keyword>
<keyword evidence="11 14" id="KW-0472">Membrane</keyword>
<dbReference type="InParanoid" id="A0A0G4GQZ0"/>
<feature type="compositionally biased region" description="Basic and acidic residues" evidence="13">
    <location>
        <begin position="425"/>
        <end position="441"/>
    </location>
</feature>
<feature type="compositionally biased region" description="Basic residues" evidence="13">
    <location>
        <begin position="993"/>
        <end position="1005"/>
    </location>
</feature>
<dbReference type="EC" id="2.7.1.107" evidence="12"/>
<evidence type="ECO:0000259" key="16">
    <source>
        <dbReference type="PROSITE" id="PS50146"/>
    </source>
</evidence>
<dbReference type="InterPro" id="IPR002219">
    <property type="entry name" value="PKC_DAG/PE"/>
</dbReference>
<evidence type="ECO:0000256" key="2">
    <source>
        <dbReference type="ARBA" id="ARBA00009280"/>
    </source>
</evidence>
<evidence type="ECO:0000256" key="12">
    <source>
        <dbReference type="RuleBase" id="RU361128"/>
    </source>
</evidence>
<dbReference type="InterPro" id="IPR000756">
    <property type="entry name" value="Diacylglycerol_kin_accessory"/>
</dbReference>
<evidence type="ECO:0000256" key="5">
    <source>
        <dbReference type="ARBA" id="ARBA00022737"/>
    </source>
</evidence>
<organism evidence="17 18">
    <name type="scientific">Vitrella brassicaformis (strain CCMP3155)</name>
    <dbReference type="NCBI Taxonomy" id="1169540"/>
    <lineage>
        <taxon>Eukaryota</taxon>
        <taxon>Sar</taxon>
        <taxon>Alveolata</taxon>
        <taxon>Colpodellida</taxon>
        <taxon>Vitrellaceae</taxon>
        <taxon>Vitrella</taxon>
    </lineage>
</organism>
<keyword evidence="14" id="KW-1133">Transmembrane helix</keyword>
<feature type="transmembrane region" description="Helical" evidence="14">
    <location>
        <begin position="56"/>
        <end position="76"/>
    </location>
</feature>
<dbReference type="PROSITE" id="PS50146">
    <property type="entry name" value="DAGK"/>
    <property type="match status" value="1"/>
</dbReference>
<dbReference type="SMART" id="SM00045">
    <property type="entry name" value="DAGKa"/>
    <property type="match status" value="1"/>
</dbReference>
<feature type="region of interest" description="Disordered" evidence="13">
    <location>
        <begin position="805"/>
        <end position="880"/>
    </location>
</feature>
<feature type="region of interest" description="Disordered" evidence="13">
    <location>
        <begin position="916"/>
        <end position="935"/>
    </location>
</feature>
<dbReference type="SUPFAM" id="SSF111331">
    <property type="entry name" value="NAD kinase/diacylglycerol kinase-like"/>
    <property type="match status" value="2"/>
</dbReference>
<proteinExistence type="inferred from homology"/>
<feature type="compositionally biased region" description="Low complexity" evidence="13">
    <location>
        <begin position="498"/>
        <end position="529"/>
    </location>
</feature>
<dbReference type="InterPro" id="IPR017438">
    <property type="entry name" value="ATP-NAD_kinase_N"/>
</dbReference>
<feature type="compositionally biased region" description="Gly residues" evidence="13">
    <location>
        <begin position="387"/>
        <end position="396"/>
    </location>
</feature>
<feature type="compositionally biased region" description="Polar residues" evidence="13">
    <location>
        <begin position="442"/>
        <end position="455"/>
    </location>
</feature>
<keyword evidence="8 12" id="KW-0418">Kinase</keyword>
<feature type="compositionally biased region" description="Basic residues" evidence="13">
    <location>
        <begin position="290"/>
        <end position="299"/>
    </location>
</feature>
<dbReference type="InterPro" id="IPR016064">
    <property type="entry name" value="NAD/diacylglycerol_kinase_sf"/>
</dbReference>
<dbReference type="EMBL" id="CDMY01000759">
    <property type="protein sequence ID" value="CEM32722.1"/>
    <property type="molecule type" value="Genomic_DNA"/>
</dbReference>
<dbReference type="InterPro" id="IPR046349">
    <property type="entry name" value="C1-like_sf"/>
</dbReference>
<dbReference type="Proteomes" id="UP000041254">
    <property type="component" value="Unassembled WGS sequence"/>
</dbReference>
<dbReference type="PROSITE" id="PS00479">
    <property type="entry name" value="ZF_DAG_PE_1"/>
    <property type="match status" value="1"/>
</dbReference>
<dbReference type="Pfam" id="PF00609">
    <property type="entry name" value="DAGK_acc"/>
    <property type="match status" value="2"/>
</dbReference>
<dbReference type="VEuPathDB" id="CryptoDB:Vbra_18377"/>
<evidence type="ECO:0000256" key="11">
    <source>
        <dbReference type="ARBA" id="ARBA00023136"/>
    </source>
</evidence>
<keyword evidence="3 12" id="KW-0808">Transferase</keyword>
<dbReference type="InterPro" id="IPR037607">
    <property type="entry name" value="DGK"/>
</dbReference>
<comment type="subcellular location">
    <subcellularLocation>
        <location evidence="1">Membrane</location>
    </subcellularLocation>
</comment>
<evidence type="ECO:0000313" key="18">
    <source>
        <dbReference type="Proteomes" id="UP000041254"/>
    </source>
</evidence>
<comment type="similarity">
    <text evidence="2 12">Belongs to the eukaryotic diacylglycerol kinase family.</text>
</comment>
<sequence>MANTIVDFASRVWKHLLNRGFDFFTAPELEHNVAWLVQKALDAATLVQESGWQWQTITLTLVTLVVVSILFALVFWRHRALYYNQFWGLARAVHQWNVFSTSSQPKYCNVCRRLISGFWIFRNTGWECQVCGRCAHHNCIADCEKFHCKTPCLHTPLRHVWVEGNLATDSVCAVCGIICSSSFALRGLRCLWCNRTIHEECKGQADEYCDLGRFWRIMLPPNAVRLAPSTSSSARMSGALESSSKYMEKMGTQLKESLKEVQEAMSTGLKEGIKEVSQGMKRINEAIRKRFKRKQKKGRIRDGNNQNVPTPPSGDSPLMPTAESGDSSPTSSTIRQRSQSIPSGMPSDDDPSRIARRPSSDAAALITDSTATGASRPRAATTNSTERGGGGKGGGRPSSVLKGTPSRPAEGSGAVGWFAQGKSGAPRERDKDRQREDHDVETTTGHSNSSGSPAWSTEEPREATSATQPHPAQQHRPPPVSISSGAGQPDQEQRGKGSSEPTTPSVPPSQTQQRAAGASEPVSASSSSVETKKKKQKMIELAKSLPAKANVWEIDASAVPPSVTPVLVFVNAKSGGQLGASLLSEFFRLLNPVQVVDIQAERGPQRALLQFKPLADANQLKIIVCGGDGTIGWVMDEMLKLYGNSPERHVPVAVLPLGTGNDLARVLGWGASFDGDIEKMLEKVLTSRLTVLDRWEVTAYDDKERELFSTTFNNYMDVGIAARVALKFHQLREGHPNLFQTRFGNKLIYAQVGFQDVFIDKLVDLRSVKIVCDGEEVIFPEAHLEGIILVNIPFFAGGVPMWRTTQSPTDTHGPPGPEHLTGMGRRSVSWSSGLAQAGGGEHGLAHTQHGSGADVMGGSRPSPFPNAPRASQQGWQNERGLHVRPSVVEEESDIDFDDYGDSDSVFQSHSRRATHLGNHHHQHPHHHPHTQTASHASDDAYDAMLTPPPTSVLSRCANRRTTDHHQEAHAAASPSPSPLPMTRETSDGLPNHNNHHPHTHHHHHHYIQEGDSHWFQGRRWRNQSMKDQVIEVVALRSLVHFSQCHVGMNDPVRVCQGRDIKIHIPREMAFQVDGEPRMVKAGVLHIKPKCESFMLSPAEPLSPSLQDSFKVVNQVLDWAVHESVISHGQRNTLLREFSRKM</sequence>
<feature type="compositionally biased region" description="Polar residues" evidence="13">
    <location>
        <begin position="324"/>
        <end position="342"/>
    </location>
</feature>
<keyword evidence="7" id="KW-0863">Zinc-finger</keyword>
<dbReference type="SMART" id="SM00046">
    <property type="entry name" value="DAGKc"/>
    <property type="match status" value="1"/>
</dbReference>
<feature type="domain" description="Phorbol-ester/DAG-type" evidence="15">
    <location>
        <begin position="158"/>
        <end position="209"/>
    </location>
</feature>
<dbReference type="STRING" id="1169540.A0A0G4GQZ0"/>
<evidence type="ECO:0000256" key="8">
    <source>
        <dbReference type="ARBA" id="ARBA00022777"/>
    </source>
</evidence>
<dbReference type="GO" id="GO:0007200">
    <property type="term" value="P:phospholipase C-activating G protein-coupled receptor signaling pathway"/>
    <property type="evidence" value="ECO:0007669"/>
    <property type="project" value="InterPro"/>
</dbReference>
<dbReference type="AlphaFoldDB" id="A0A0G4GQZ0"/>
<dbReference type="CDD" id="cd20805">
    <property type="entry name" value="C1_DGK_rpt2"/>
    <property type="match status" value="1"/>
</dbReference>
<dbReference type="GO" id="GO:0016020">
    <property type="term" value="C:membrane"/>
    <property type="evidence" value="ECO:0007669"/>
    <property type="project" value="UniProtKB-SubCell"/>
</dbReference>
<dbReference type="Gene3D" id="3.40.50.10330">
    <property type="entry name" value="Probable inorganic polyphosphate/atp-NAD kinase, domain 1"/>
    <property type="match status" value="1"/>
</dbReference>
<dbReference type="OrthoDB" id="242257at2759"/>
<evidence type="ECO:0000256" key="13">
    <source>
        <dbReference type="SAM" id="MobiDB-lite"/>
    </source>
</evidence>
<evidence type="ECO:0000256" key="9">
    <source>
        <dbReference type="ARBA" id="ARBA00022833"/>
    </source>
</evidence>
<dbReference type="Pfam" id="PF00130">
    <property type="entry name" value="C1_1"/>
    <property type="match status" value="1"/>
</dbReference>
<evidence type="ECO:0000259" key="15">
    <source>
        <dbReference type="PROSITE" id="PS50081"/>
    </source>
</evidence>
<name>A0A0G4GQZ0_VITBC</name>
<reference evidence="17 18" key="1">
    <citation type="submission" date="2014-11" db="EMBL/GenBank/DDBJ databases">
        <authorList>
            <person name="Zhu J."/>
            <person name="Qi W."/>
            <person name="Song R."/>
        </authorList>
    </citation>
    <scope>NUCLEOTIDE SEQUENCE [LARGE SCALE GENOMIC DNA]</scope>
</reference>
<dbReference type="OMA" id="CRIAITH"/>
<evidence type="ECO:0000256" key="6">
    <source>
        <dbReference type="ARBA" id="ARBA00022741"/>
    </source>
</evidence>
<comment type="catalytic activity">
    <reaction evidence="12">
        <text>a 1,2-diacyl-sn-glycerol + ATP = a 1,2-diacyl-sn-glycero-3-phosphate + ADP + H(+)</text>
        <dbReference type="Rhea" id="RHEA:10272"/>
        <dbReference type="ChEBI" id="CHEBI:15378"/>
        <dbReference type="ChEBI" id="CHEBI:17815"/>
        <dbReference type="ChEBI" id="CHEBI:30616"/>
        <dbReference type="ChEBI" id="CHEBI:58608"/>
        <dbReference type="ChEBI" id="CHEBI:456216"/>
        <dbReference type="EC" id="2.7.1.107"/>
    </reaction>
</comment>
<evidence type="ECO:0000256" key="1">
    <source>
        <dbReference type="ARBA" id="ARBA00004370"/>
    </source>
</evidence>
<keyword evidence="14" id="KW-0812">Transmembrane</keyword>
<dbReference type="Gene3D" id="2.60.200.40">
    <property type="match status" value="1"/>
</dbReference>
<keyword evidence="10 12" id="KW-0067">ATP-binding</keyword>
<feature type="compositionally biased region" description="Basic residues" evidence="13">
    <location>
        <begin position="916"/>
        <end position="929"/>
    </location>
</feature>
<protein>
    <recommendedName>
        <fullName evidence="12">Diacylglycerol kinase</fullName>
        <shortName evidence="12">DAG kinase</shortName>
        <ecNumber evidence="12">2.7.1.107</ecNumber>
    </recommendedName>
</protein>
<keyword evidence="6 12" id="KW-0547">Nucleotide-binding</keyword>
<dbReference type="GO" id="GO:0008270">
    <property type="term" value="F:zinc ion binding"/>
    <property type="evidence" value="ECO:0007669"/>
    <property type="project" value="UniProtKB-KW"/>
</dbReference>
<dbReference type="PANTHER" id="PTHR11255">
    <property type="entry name" value="DIACYLGLYCEROL KINASE"/>
    <property type="match status" value="1"/>
</dbReference>
<evidence type="ECO:0000256" key="7">
    <source>
        <dbReference type="ARBA" id="ARBA00022771"/>
    </source>
</evidence>
<accession>A0A0G4GQZ0</accession>
<feature type="region of interest" description="Disordered" evidence="13">
    <location>
        <begin position="290"/>
        <end position="533"/>
    </location>
</feature>
<dbReference type="PANTHER" id="PTHR11255:SF54">
    <property type="entry name" value="DIACYLGLYCEROL KINASE THETA"/>
    <property type="match status" value="1"/>
</dbReference>
<feature type="domain" description="Phorbol-ester/DAG-type" evidence="15">
    <location>
        <begin position="93"/>
        <end position="148"/>
    </location>
</feature>
<evidence type="ECO:0000313" key="17">
    <source>
        <dbReference type="EMBL" id="CEM32722.1"/>
    </source>
</evidence>
<feature type="domain" description="DAGKc" evidence="16">
    <location>
        <begin position="561"/>
        <end position="700"/>
    </location>
</feature>
<dbReference type="GO" id="GO:0005524">
    <property type="term" value="F:ATP binding"/>
    <property type="evidence" value="ECO:0007669"/>
    <property type="project" value="UniProtKB-KW"/>
</dbReference>
<evidence type="ECO:0000256" key="10">
    <source>
        <dbReference type="ARBA" id="ARBA00022840"/>
    </source>
</evidence>
<dbReference type="CDD" id="cd00029">
    <property type="entry name" value="C1"/>
    <property type="match status" value="1"/>
</dbReference>
<feature type="region of interest" description="Disordered" evidence="13">
    <location>
        <begin position="940"/>
        <end position="1009"/>
    </location>
</feature>